<dbReference type="InterPro" id="IPR014476">
    <property type="entry name" value="AHL15-29"/>
</dbReference>
<dbReference type="Proteomes" id="UP001141806">
    <property type="component" value="Unassembled WGS sequence"/>
</dbReference>
<keyword evidence="4" id="KW-1185">Reference proteome</keyword>
<evidence type="ECO:0000259" key="2">
    <source>
        <dbReference type="PROSITE" id="PS51742"/>
    </source>
</evidence>
<feature type="compositionally biased region" description="Polar residues" evidence="1">
    <location>
        <begin position="34"/>
        <end position="56"/>
    </location>
</feature>
<dbReference type="Gene3D" id="3.30.1330.80">
    <property type="entry name" value="Hypothetical protein, similar to alpha- acetolactate decarboxylase, domain 2"/>
    <property type="match status" value="1"/>
</dbReference>
<name>A0A9Q0KVK8_9MAGN</name>
<dbReference type="SUPFAM" id="SSF117856">
    <property type="entry name" value="AF0104/ALDC/Ptd012-like"/>
    <property type="match status" value="1"/>
</dbReference>
<dbReference type="Pfam" id="PF03479">
    <property type="entry name" value="PCC"/>
    <property type="match status" value="1"/>
</dbReference>
<sequence>MAEYSRDCHSHNSDEEDDDHSPSRTGAMFMVGDGSSSGATPPTKHNSSNSNKSIAGSATERYFGSTGEIVRKPRGRPPGSKNKPKPPIVITRDSDAAMRPIVLELSAGSDIVEMVSQYARRRHVGLCVLSGSGTVANVTLRLPVPHASTLVLHGPYHILSLSATFLGCSVSSSKSSSSMVASPPISISLAGAQGQVFGGTIAGSLTAASNVVLVAATFVNPSFHRLPLGEEDETEDVKPGGVIVGGGVSGTDACTTTNAGMSMNVYNVQNPSPLNCQMTPDLSWPSTSRPSHY</sequence>
<organism evidence="3 4">
    <name type="scientific">Protea cynaroides</name>
    <dbReference type="NCBI Taxonomy" id="273540"/>
    <lineage>
        <taxon>Eukaryota</taxon>
        <taxon>Viridiplantae</taxon>
        <taxon>Streptophyta</taxon>
        <taxon>Embryophyta</taxon>
        <taxon>Tracheophyta</taxon>
        <taxon>Spermatophyta</taxon>
        <taxon>Magnoliopsida</taxon>
        <taxon>Proteales</taxon>
        <taxon>Proteaceae</taxon>
        <taxon>Protea</taxon>
    </lineage>
</organism>
<evidence type="ECO:0000256" key="1">
    <source>
        <dbReference type="SAM" id="MobiDB-lite"/>
    </source>
</evidence>
<dbReference type="GO" id="GO:0005634">
    <property type="term" value="C:nucleus"/>
    <property type="evidence" value="ECO:0007669"/>
    <property type="project" value="TreeGrafter"/>
</dbReference>
<proteinExistence type="predicted"/>
<evidence type="ECO:0000313" key="3">
    <source>
        <dbReference type="EMBL" id="KAJ4977647.1"/>
    </source>
</evidence>
<gene>
    <name evidence="3" type="ORF">NE237_008427</name>
</gene>
<dbReference type="GO" id="GO:0003700">
    <property type="term" value="F:DNA-binding transcription factor activity"/>
    <property type="evidence" value="ECO:0007669"/>
    <property type="project" value="TreeGrafter"/>
</dbReference>
<dbReference type="OrthoDB" id="1911285at2759"/>
<dbReference type="PANTHER" id="PTHR31100:SF63">
    <property type="entry name" value="AT-HOOK MOTIF NUCLEAR-LOCALIZED PROTEIN"/>
    <property type="match status" value="1"/>
</dbReference>
<feature type="domain" description="PPC" evidence="2">
    <location>
        <begin position="95"/>
        <end position="240"/>
    </location>
</feature>
<dbReference type="InterPro" id="IPR005175">
    <property type="entry name" value="PPC_dom"/>
</dbReference>
<dbReference type="PANTHER" id="PTHR31100">
    <property type="entry name" value="AT-HOOK MOTIF NUCLEAR-LOCALIZED PROTEIN 15"/>
    <property type="match status" value="1"/>
</dbReference>
<protein>
    <recommendedName>
        <fullName evidence="2">PPC domain-containing protein</fullName>
    </recommendedName>
</protein>
<reference evidence="3" key="1">
    <citation type="journal article" date="2023" name="Plant J.">
        <title>The genome of the king protea, Protea cynaroides.</title>
        <authorList>
            <person name="Chang J."/>
            <person name="Duong T.A."/>
            <person name="Schoeman C."/>
            <person name="Ma X."/>
            <person name="Roodt D."/>
            <person name="Barker N."/>
            <person name="Li Z."/>
            <person name="Van de Peer Y."/>
            <person name="Mizrachi E."/>
        </authorList>
    </citation>
    <scope>NUCLEOTIDE SEQUENCE</scope>
    <source>
        <tissue evidence="3">Young leaves</tissue>
    </source>
</reference>
<feature type="region of interest" description="Disordered" evidence="1">
    <location>
        <begin position="1"/>
        <end position="89"/>
    </location>
</feature>
<comment type="caution">
    <text evidence="3">The sequence shown here is derived from an EMBL/GenBank/DDBJ whole genome shotgun (WGS) entry which is preliminary data.</text>
</comment>
<dbReference type="PROSITE" id="PS51742">
    <property type="entry name" value="PPC"/>
    <property type="match status" value="1"/>
</dbReference>
<accession>A0A9Q0KVK8</accession>
<dbReference type="CDD" id="cd11378">
    <property type="entry name" value="DUF296"/>
    <property type="match status" value="1"/>
</dbReference>
<dbReference type="EMBL" id="JAMYWD010000002">
    <property type="protein sequence ID" value="KAJ4977647.1"/>
    <property type="molecule type" value="Genomic_DNA"/>
</dbReference>
<feature type="compositionally biased region" description="Basic and acidic residues" evidence="1">
    <location>
        <begin position="1"/>
        <end position="13"/>
    </location>
</feature>
<dbReference type="AlphaFoldDB" id="A0A9Q0KVK8"/>
<evidence type="ECO:0000313" key="4">
    <source>
        <dbReference type="Proteomes" id="UP001141806"/>
    </source>
</evidence>
<dbReference type="GO" id="GO:0003680">
    <property type="term" value="F:minor groove of adenine-thymine-rich DNA binding"/>
    <property type="evidence" value="ECO:0007669"/>
    <property type="project" value="InterPro"/>
</dbReference>